<dbReference type="Pfam" id="PF03886">
    <property type="entry name" value="ABC_trans_aux"/>
    <property type="match status" value="1"/>
</dbReference>
<name>E4U1R7_SULKY</name>
<keyword evidence="3" id="KW-1185">Reference proteome</keyword>
<dbReference type="RefSeq" id="WP_013460737.1">
    <property type="nucleotide sequence ID" value="NC_014762.1"/>
</dbReference>
<dbReference type="HOGENOM" id="CLU_118940_0_0_7"/>
<proteinExistence type="predicted"/>
<organism evidence="2 3">
    <name type="scientific">Sulfuricurvum kujiense (strain ATCC BAA-921 / DSM 16994 / JCM 11577 / YK-1)</name>
    <dbReference type="NCBI Taxonomy" id="709032"/>
    <lineage>
        <taxon>Bacteria</taxon>
        <taxon>Pseudomonadati</taxon>
        <taxon>Campylobacterota</taxon>
        <taxon>Epsilonproteobacteria</taxon>
        <taxon>Campylobacterales</taxon>
        <taxon>Sulfurimonadaceae</taxon>
        <taxon>Sulfuricurvum</taxon>
    </lineage>
</organism>
<dbReference type="OrthoDB" id="5333989at2"/>
<dbReference type="SUPFAM" id="SSF159594">
    <property type="entry name" value="XCC0632-like"/>
    <property type="match status" value="1"/>
</dbReference>
<evidence type="ECO:0000259" key="1">
    <source>
        <dbReference type="Pfam" id="PF03886"/>
    </source>
</evidence>
<dbReference type="STRING" id="709032.Sulku_1880"/>
<dbReference type="Gene3D" id="3.40.50.10610">
    <property type="entry name" value="ABC-type transport auxiliary lipoprotein component"/>
    <property type="match status" value="1"/>
</dbReference>
<evidence type="ECO:0000313" key="3">
    <source>
        <dbReference type="Proteomes" id="UP000008721"/>
    </source>
</evidence>
<dbReference type="EMBL" id="CP002355">
    <property type="protein sequence ID" value="ADR34540.1"/>
    <property type="molecule type" value="Genomic_DNA"/>
</dbReference>
<protein>
    <recommendedName>
        <fullName evidence="1">ABC-type transport auxiliary lipoprotein component domain-containing protein</fullName>
    </recommendedName>
</protein>
<dbReference type="AlphaFoldDB" id="E4U1R7"/>
<dbReference type="eggNOG" id="COG3218">
    <property type="taxonomic scope" value="Bacteria"/>
</dbReference>
<dbReference type="InterPro" id="IPR005586">
    <property type="entry name" value="ABC_trans_aux"/>
</dbReference>
<gene>
    <name evidence="2" type="ordered locus">Sulku_1880</name>
</gene>
<dbReference type="KEGG" id="sku:Sulku_1880"/>
<feature type="domain" description="ABC-type transport auxiliary lipoprotein component" evidence="1">
    <location>
        <begin position="56"/>
        <end position="186"/>
    </location>
</feature>
<evidence type="ECO:0000313" key="2">
    <source>
        <dbReference type="EMBL" id="ADR34540.1"/>
    </source>
</evidence>
<dbReference type="PROSITE" id="PS51257">
    <property type="entry name" value="PROKAR_LIPOPROTEIN"/>
    <property type="match status" value="1"/>
</dbReference>
<dbReference type="Proteomes" id="UP000008721">
    <property type="component" value="Chromosome"/>
</dbReference>
<sequence>MRRYPLYFFFIFILFGCSASTPTINEYTLFSSQISQPKSPPISSKTLSVTLSKSIGSLLGKNIIYLYENGQTGPYLYSRWSDTPAALIQRSLLASLNEKALFASLSSATSLAQTDWMLESNLDAFYHRFYDDKSEGYIDITYRLVDTRTKQLLASKRFTVFSPAASMDAKGGVEALKIATGELNRQCIDWLTKLLKEKK</sequence>
<reference evidence="2 3" key="1">
    <citation type="journal article" date="2012" name="Stand. Genomic Sci.">
        <title>Complete genome sequence of the sulfur compounds oxidizing chemolithoautotroph Sulfuricurvum kujiense type strain (YK-1(T)).</title>
        <authorList>
            <person name="Han C."/>
            <person name="Kotsyurbenko O."/>
            <person name="Chertkov O."/>
            <person name="Held B."/>
            <person name="Lapidus A."/>
            <person name="Nolan M."/>
            <person name="Lucas S."/>
            <person name="Hammon N."/>
            <person name="Deshpande S."/>
            <person name="Cheng J.F."/>
            <person name="Tapia R."/>
            <person name="Goodwin L.A."/>
            <person name="Pitluck S."/>
            <person name="Liolios K."/>
            <person name="Pagani I."/>
            <person name="Ivanova N."/>
            <person name="Mavromatis K."/>
            <person name="Mikhailova N."/>
            <person name="Pati A."/>
            <person name="Chen A."/>
            <person name="Palaniappan K."/>
            <person name="Land M."/>
            <person name="Hauser L."/>
            <person name="Chang Y.J."/>
            <person name="Jeffries C.D."/>
            <person name="Brambilla E.M."/>
            <person name="Rohde M."/>
            <person name="Spring S."/>
            <person name="Sikorski J."/>
            <person name="Goker M."/>
            <person name="Woyke T."/>
            <person name="Bristow J."/>
            <person name="Eisen J.A."/>
            <person name="Markowitz V."/>
            <person name="Hugenholtz P."/>
            <person name="Kyrpides N.C."/>
            <person name="Klenk H.P."/>
            <person name="Detter J.C."/>
        </authorList>
    </citation>
    <scope>NUCLEOTIDE SEQUENCE [LARGE SCALE GENOMIC DNA]</scope>
    <source>
        <strain evidence="3">ATCC BAA-921 / DSM 16994 / JCM 11577 / YK-1</strain>
    </source>
</reference>
<accession>E4U1R7</accession>